<organism evidence="12 13">
    <name type="scientific">Catonella massiliensis</name>
    <dbReference type="NCBI Taxonomy" id="2799636"/>
    <lineage>
        <taxon>Bacteria</taxon>
        <taxon>Bacillati</taxon>
        <taxon>Bacillota</taxon>
        <taxon>Clostridia</taxon>
        <taxon>Lachnospirales</taxon>
        <taxon>Lachnospiraceae</taxon>
        <taxon>Catonella</taxon>
    </lineage>
</organism>
<protein>
    <recommendedName>
        <fullName evidence="2 9">Heme chaperone HemW</fullName>
    </recommendedName>
</protein>
<keyword evidence="5 9" id="KW-0479">Metal-binding</keyword>
<evidence type="ECO:0000256" key="6">
    <source>
        <dbReference type="ARBA" id="ARBA00023004"/>
    </source>
</evidence>
<dbReference type="PANTHER" id="PTHR13932:SF5">
    <property type="entry name" value="RADICAL S-ADENOSYL METHIONINE DOMAIN-CONTAINING PROTEIN 1, MITOCHONDRIAL"/>
    <property type="match status" value="1"/>
</dbReference>
<comment type="subcellular location">
    <subcellularLocation>
        <location evidence="9">Cytoplasm</location>
    </subcellularLocation>
</comment>
<accession>A0ABS1IZW4</accession>
<dbReference type="NCBIfam" id="TIGR00539">
    <property type="entry name" value="hemN_rel"/>
    <property type="match status" value="1"/>
</dbReference>
<name>A0ABS1IZW4_9FIRM</name>
<evidence type="ECO:0000259" key="11">
    <source>
        <dbReference type="PROSITE" id="PS51918"/>
    </source>
</evidence>
<evidence type="ECO:0000256" key="4">
    <source>
        <dbReference type="ARBA" id="ARBA00022691"/>
    </source>
</evidence>
<dbReference type="Gene3D" id="3.20.20.70">
    <property type="entry name" value="Aldolase class I"/>
    <property type="match status" value="1"/>
</dbReference>
<feature type="domain" description="Radical SAM core" evidence="11">
    <location>
        <begin position="1"/>
        <end position="234"/>
    </location>
</feature>
<comment type="similarity">
    <text evidence="1">Belongs to the anaerobic coproporphyrinogen-III oxidase family. HemW subfamily.</text>
</comment>
<evidence type="ECO:0000256" key="2">
    <source>
        <dbReference type="ARBA" id="ARBA00017228"/>
    </source>
</evidence>
<dbReference type="SFLD" id="SFLDG01065">
    <property type="entry name" value="anaerobic_coproporphyrinogen-I"/>
    <property type="match status" value="1"/>
</dbReference>
<keyword evidence="9" id="KW-0004">4Fe-4S</keyword>
<evidence type="ECO:0000256" key="10">
    <source>
        <dbReference type="SAM" id="Coils"/>
    </source>
</evidence>
<keyword evidence="9" id="KW-0963">Cytoplasm</keyword>
<keyword evidence="4 9" id="KW-0949">S-adenosyl-L-methionine</keyword>
<dbReference type="InterPro" id="IPR034505">
    <property type="entry name" value="Coproporphyrinogen-III_oxidase"/>
</dbReference>
<dbReference type="EMBL" id="JAEPRJ010000001">
    <property type="protein sequence ID" value="MBK5897224.1"/>
    <property type="molecule type" value="Genomic_DNA"/>
</dbReference>
<keyword evidence="8 9" id="KW-0143">Chaperone</keyword>
<dbReference type="RefSeq" id="WP_208428722.1">
    <property type="nucleotide sequence ID" value="NZ_JAEPRJ010000001.1"/>
</dbReference>
<dbReference type="SFLD" id="SFLDS00029">
    <property type="entry name" value="Radical_SAM"/>
    <property type="match status" value="1"/>
</dbReference>
<dbReference type="InterPro" id="IPR058240">
    <property type="entry name" value="rSAM_sf"/>
</dbReference>
<keyword evidence="3 9" id="KW-0349">Heme</keyword>
<dbReference type="SMART" id="SM00729">
    <property type="entry name" value="Elp3"/>
    <property type="match status" value="1"/>
</dbReference>
<dbReference type="SFLD" id="SFLDG01082">
    <property type="entry name" value="B12-binding_domain_containing"/>
    <property type="match status" value="1"/>
</dbReference>
<sequence length="385" mass="44747">MKRLGLYVHIPFCAKKCNYCDFYSLACGEDEKKAYIEALKREIREVSKNVNDEYRVYTIYFGGGTPSIIKAYYIKEILDEIRSHFKLYEDDFFPEITIECNPRTVDIEKLLVYKEAGINRISLGLQSTNDDELRLLGRIHTYEDFLDSYAMVRKSGFTNVNIDLMSAIPNQKISTYERSLDELIKLNPEHISSYSLIIEEGTNFYQKYAENAPLVMDLPSEDEDRAMYELTSFRLAEAGYKRYEISNYAKKGYHSRHNTSYWERVPYLGFGVGASSLFENERYDNVGNLKEYIKNAGISDVRRNITKLSLRDEMSEFMFLGLRLIDGISKQVFTKIFTFTVDEIFGDVVKKHINNELLIDNGDFLKLSDRGLDISNYVLSDFLLD</sequence>
<dbReference type="PANTHER" id="PTHR13932">
    <property type="entry name" value="COPROPORPHYRINIGEN III OXIDASE"/>
    <property type="match status" value="1"/>
</dbReference>
<feature type="coiled-coil region" evidence="10">
    <location>
        <begin position="29"/>
        <end position="56"/>
    </location>
</feature>
<dbReference type="PROSITE" id="PS51918">
    <property type="entry name" value="RADICAL_SAM"/>
    <property type="match status" value="1"/>
</dbReference>
<evidence type="ECO:0000313" key="12">
    <source>
        <dbReference type="EMBL" id="MBK5897224.1"/>
    </source>
</evidence>
<dbReference type="InterPro" id="IPR006638">
    <property type="entry name" value="Elp3/MiaA/NifB-like_rSAM"/>
</dbReference>
<dbReference type="SUPFAM" id="SSF102114">
    <property type="entry name" value="Radical SAM enzymes"/>
    <property type="match status" value="1"/>
</dbReference>
<dbReference type="SFLD" id="SFLDF00288">
    <property type="entry name" value="HemN-like__clustered_with_nucl"/>
    <property type="match status" value="1"/>
</dbReference>
<gene>
    <name evidence="12" type="ORF">JJN12_05405</name>
</gene>
<comment type="function">
    <text evidence="9">Probably acts as a heme chaperone, transferring heme to an unknown acceptor. Binds one molecule of heme per monomer, possibly covalently. Binds 1 [4Fe-4S] cluster. The cluster is coordinated with 3 cysteines and an exchangeable S-adenosyl-L-methionine.</text>
</comment>
<keyword evidence="6 9" id="KW-0408">Iron</keyword>
<keyword evidence="7 9" id="KW-0411">Iron-sulfur</keyword>
<proteinExistence type="inferred from homology"/>
<keyword evidence="13" id="KW-1185">Reference proteome</keyword>
<comment type="caution">
    <text evidence="12">The sequence shown here is derived from an EMBL/GenBank/DDBJ whole genome shotgun (WGS) entry which is preliminary data.</text>
</comment>
<evidence type="ECO:0000313" key="13">
    <source>
        <dbReference type="Proteomes" id="UP000604730"/>
    </source>
</evidence>
<evidence type="ECO:0000256" key="5">
    <source>
        <dbReference type="ARBA" id="ARBA00022723"/>
    </source>
</evidence>
<evidence type="ECO:0000256" key="7">
    <source>
        <dbReference type="ARBA" id="ARBA00023014"/>
    </source>
</evidence>
<dbReference type="InterPro" id="IPR013785">
    <property type="entry name" value="Aldolase_TIM"/>
</dbReference>
<dbReference type="InterPro" id="IPR010723">
    <property type="entry name" value="HemN_C"/>
</dbReference>
<evidence type="ECO:0000256" key="3">
    <source>
        <dbReference type="ARBA" id="ARBA00022617"/>
    </source>
</evidence>
<evidence type="ECO:0000256" key="8">
    <source>
        <dbReference type="ARBA" id="ARBA00023186"/>
    </source>
</evidence>
<dbReference type="InterPro" id="IPR004559">
    <property type="entry name" value="HemW-like"/>
</dbReference>
<dbReference type="SFLD" id="SFLDF00562">
    <property type="entry name" value="HemN-like__clustered_with_heat"/>
    <property type="match status" value="1"/>
</dbReference>
<reference evidence="12 13" key="1">
    <citation type="submission" date="2021-01" db="EMBL/GenBank/DDBJ databases">
        <title>Isolation and description of Catonella massiliensis sp. nov., a novel Catonella species, isolated from a stable periodontitis subject.</title>
        <authorList>
            <person name="Antezack A."/>
            <person name="Boxberger M."/>
            <person name="La Scola B."/>
            <person name="Monnet-Corti V."/>
        </authorList>
    </citation>
    <scope>NUCLEOTIDE SEQUENCE [LARGE SCALE GENOMIC DNA]</scope>
    <source>
        <strain evidence="12 13">Marseille-Q4567</strain>
    </source>
</reference>
<dbReference type="Pfam" id="PF04055">
    <property type="entry name" value="Radical_SAM"/>
    <property type="match status" value="1"/>
</dbReference>
<dbReference type="Pfam" id="PF06969">
    <property type="entry name" value="HemN_C"/>
    <property type="match status" value="1"/>
</dbReference>
<keyword evidence="10" id="KW-0175">Coiled coil</keyword>
<dbReference type="Proteomes" id="UP000604730">
    <property type="component" value="Unassembled WGS sequence"/>
</dbReference>
<evidence type="ECO:0000256" key="9">
    <source>
        <dbReference type="RuleBase" id="RU364116"/>
    </source>
</evidence>
<evidence type="ECO:0000256" key="1">
    <source>
        <dbReference type="ARBA" id="ARBA00006100"/>
    </source>
</evidence>
<dbReference type="InterPro" id="IPR007197">
    <property type="entry name" value="rSAM"/>
</dbReference>